<dbReference type="InterPro" id="IPR029063">
    <property type="entry name" value="SAM-dependent_MTases_sf"/>
</dbReference>
<name>A0A4R3YUS3_9GAMM</name>
<dbReference type="EMBL" id="SMCS01000003">
    <property type="protein sequence ID" value="TCV94963.1"/>
    <property type="molecule type" value="Genomic_DNA"/>
</dbReference>
<comment type="caution">
    <text evidence="1">The sequence shown here is derived from an EMBL/GenBank/DDBJ whole genome shotgun (WGS) entry which is preliminary data.</text>
</comment>
<gene>
    <name evidence="1" type="ORF">EC912_103456</name>
</gene>
<reference evidence="1 2" key="1">
    <citation type="submission" date="2019-03" db="EMBL/GenBank/DDBJ databases">
        <title>Above-ground endophytic microbial communities from plants in different locations in the United States.</title>
        <authorList>
            <person name="Frank C."/>
        </authorList>
    </citation>
    <scope>NUCLEOTIDE SEQUENCE [LARGE SCALE GENOMIC DNA]</scope>
    <source>
        <strain evidence="1 2">LP_13_YM</strain>
    </source>
</reference>
<proteinExistence type="predicted"/>
<dbReference type="SUPFAM" id="SSF53335">
    <property type="entry name" value="S-adenosyl-L-methionine-dependent methyltransferases"/>
    <property type="match status" value="1"/>
</dbReference>
<keyword evidence="1" id="KW-0808">Transferase</keyword>
<dbReference type="PANTHER" id="PTHR43861">
    <property type="entry name" value="TRANS-ACONITATE 2-METHYLTRANSFERASE-RELATED"/>
    <property type="match status" value="1"/>
</dbReference>
<sequence>MAKKQPKLVLRESCIADVTKGWAAGSFFEAGAGTGHMSRIFLDRGFHGASHDLGESSRQAIRDNLAPYGERMTVVDSVDELADASFDYLLAFEVLEHIENDAEVLASWAGKLRHGGRILISVPAHARKYGRSDAMVGHVRRYERAEMQRLLAGAGFDDIQIINYGYPVTELTRRVSNRMIKGAGDFDGLSAEERSVRSAQVKPKIIERMLKIVGGNVFVPFCWIQRLFYRYDLGDGLVASAVRR</sequence>
<dbReference type="Pfam" id="PF13489">
    <property type="entry name" value="Methyltransf_23"/>
    <property type="match status" value="1"/>
</dbReference>
<keyword evidence="2" id="KW-1185">Reference proteome</keyword>
<dbReference type="GO" id="GO:0008168">
    <property type="term" value="F:methyltransferase activity"/>
    <property type="evidence" value="ECO:0007669"/>
    <property type="project" value="UniProtKB-KW"/>
</dbReference>
<accession>A0A4R3YUS3</accession>
<evidence type="ECO:0000313" key="2">
    <source>
        <dbReference type="Proteomes" id="UP000295645"/>
    </source>
</evidence>
<dbReference type="Proteomes" id="UP000295645">
    <property type="component" value="Unassembled WGS sequence"/>
</dbReference>
<dbReference type="OrthoDB" id="9810247at2"/>
<dbReference type="RefSeq" id="WP_132143718.1">
    <property type="nucleotide sequence ID" value="NZ_SMCS01000003.1"/>
</dbReference>
<evidence type="ECO:0000313" key="1">
    <source>
        <dbReference type="EMBL" id="TCV94963.1"/>
    </source>
</evidence>
<protein>
    <submittedName>
        <fullName evidence="1">2-polyprenyl-3-methyl-5-hydroxy-6-metoxy-1, 4-benzoquinol methylase</fullName>
    </submittedName>
</protein>
<organism evidence="1 2">
    <name type="scientific">Luteibacter rhizovicinus</name>
    <dbReference type="NCBI Taxonomy" id="242606"/>
    <lineage>
        <taxon>Bacteria</taxon>
        <taxon>Pseudomonadati</taxon>
        <taxon>Pseudomonadota</taxon>
        <taxon>Gammaproteobacteria</taxon>
        <taxon>Lysobacterales</taxon>
        <taxon>Rhodanobacteraceae</taxon>
        <taxon>Luteibacter</taxon>
    </lineage>
</organism>
<dbReference type="GO" id="GO:0032259">
    <property type="term" value="P:methylation"/>
    <property type="evidence" value="ECO:0007669"/>
    <property type="project" value="UniProtKB-KW"/>
</dbReference>
<keyword evidence="1" id="KW-0489">Methyltransferase</keyword>
<dbReference type="Gene3D" id="3.40.50.150">
    <property type="entry name" value="Vaccinia Virus protein VP39"/>
    <property type="match status" value="1"/>
</dbReference>
<dbReference type="AlphaFoldDB" id="A0A4R3YUS3"/>